<dbReference type="Proteomes" id="UP000230233">
    <property type="component" value="Chromosome II"/>
</dbReference>
<keyword evidence="6" id="KW-1133">Transmembrane helix</keyword>
<name>A0A2G5V733_9PELO</name>
<dbReference type="InterPro" id="IPR028082">
    <property type="entry name" value="Peripla_BP_I"/>
</dbReference>
<keyword evidence="8" id="KW-0456">Lyase</keyword>
<feature type="signal peptide" evidence="10">
    <location>
        <begin position="1"/>
        <end position="23"/>
    </location>
</feature>
<dbReference type="GO" id="GO:0004672">
    <property type="term" value="F:protein kinase activity"/>
    <property type="evidence" value="ECO:0007669"/>
    <property type="project" value="InterPro"/>
</dbReference>
<sequence>MLQNFWNFQFIFIIFCWIPIVFSDEGEIENNQKIILKIGSISTRENGKMLMSIMEMAKKKMTEQGVLGTDFDIEILNVEGCGSSFEGVAGAAELFHVQHIDAFFGPFCSKELSPVATMASYWNIPIFAYTATSAEFSDSKVYKTLLRTSFQSLSSISDATAAVLIHHNFTKVAIVANIGTDSFEKIQSLEKSLKSRGITITRRVMFEENSSAEELVENGIMNELKDNARVIIPLFSSTRDLSTVFRNATVIAEMSSSDFIYVHPLIVAKNSAEPPTFYGKLAQKSMKEEYPNTIQIYNSYGFSDNLLNEFMSNFDQASKRIYIDEKDLFNYVSLYESFCVFAKLAEKYLRFNGKQDIDGKNRFRFDGKLMWKMAVGMSFEGVLDNFTLDNGAERMTSFSAFYVDSKRDQIRTVALINSTTTTKNCMDPVCVDLIVSDVVTKYWSTPSGKFPDVDPECGFRGENCDYTQTIVLITAATCLLMTAGLTIWLKRACETKALEKMPWRILRDDVEILNEEQAKSVISLGSATTKMSQVETKLVKNHAIVGVNTHAIYDIFEQRQNIKFKREDLILLTKMKQAVHDNINPFIGVSFNEKSELLLLWKFCSRGTLQDVIYCDKFNMDEKFHGAFVRDITLGLEYLHSSQIGFHGGLASWTALIDKNWMLKLTDYAIGDPLKRWEKHGRINCKVDNESEQEWQKMASLYVPPEIRTANEKNRMKRMDQKWQAQSILRRQQSDIYAFGVIIYEILFRSLPYDEKVDLTELAQKASEGEKIQRPSIQKNKKLNPDMIALLQAIRIVEIQILCRLFIGKFFLIKIFLTGLLE</sequence>
<dbReference type="GO" id="GO:0001653">
    <property type="term" value="F:peptide receptor activity"/>
    <property type="evidence" value="ECO:0007669"/>
    <property type="project" value="TreeGrafter"/>
</dbReference>
<organism evidence="12 13">
    <name type="scientific">Caenorhabditis nigoni</name>
    <dbReference type="NCBI Taxonomy" id="1611254"/>
    <lineage>
        <taxon>Eukaryota</taxon>
        <taxon>Metazoa</taxon>
        <taxon>Ecdysozoa</taxon>
        <taxon>Nematoda</taxon>
        <taxon>Chromadorea</taxon>
        <taxon>Rhabditida</taxon>
        <taxon>Rhabditina</taxon>
        <taxon>Rhabditomorpha</taxon>
        <taxon>Rhabditoidea</taxon>
        <taxon>Rhabditidae</taxon>
        <taxon>Peloderinae</taxon>
        <taxon>Caenorhabditis</taxon>
    </lineage>
</organism>
<dbReference type="Pfam" id="PF01094">
    <property type="entry name" value="ANF_receptor"/>
    <property type="match status" value="1"/>
</dbReference>
<dbReference type="SUPFAM" id="SSF56112">
    <property type="entry name" value="Protein kinase-like (PK-like)"/>
    <property type="match status" value="1"/>
</dbReference>
<evidence type="ECO:0000313" key="13">
    <source>
        <dbReference type="Proteomes" id="UP000230233"/>
    </source>
</evidence>
<evidence type="ECO:0000256" key="4">
    <source>
        <dbReference type="ARBA" id="ARBA00022692"/>
    </source>
</evidence>
<comment type="caution">
    <text evidence="12">The sequence shown here is derived from an EMBL/GenBank/DDBJ whole genome shotgun (WGS) entry which is preliminary data.</text>
</comment>
<dbReference type="InterPro" id="IPR001828">
    <property type="entry name" value="ANF_lig-bd_rcpt"/>
</dbReference>
<proteinExistence type="predicted"/>
<keyword evidence="4" id="KW-0812">Transmembrane</keyword>
<dbReference type="GO" id="GO:0005886">
    <property type="term" value="C:plasma membrane"/>
    <property type="evidence" value="ECO:0007669"/>
    <property type="project" value="TreeGrafter"/>
</dbReference>
<evidence type="ECO:0000256" key="6">
    <source>
        <dbReference type="ARBA" id="ARBA00022989"/>
    </source>
</evidence>
<dbReference type="EC" id="4.6.1.2" evidence="3"/>
<dbReference type="InterPro" id="IPR011009">
    <property type="entry name" value="Kinase-like_dom_sf"/>
</dbReference>
<evidence type="ECO:0000313" key="12">
    <source>
        <dbReference type="EMBL" id="PIC47461.1"/>
    </source>
</evidence>
<dbReference type="InterPro" id="IPR000719">
    <property type="entry name" value="Prot_kinase_dom"/>
</dbReference>
<dbReference type="GO" id="GO:0007168">
    <property type="term" value="P:receptor guanylyl cyclase signaling pathway"/>
    <property type="evidence" value="ECO:0007669"/>
    <property type="project" value="TreeGrafter"/>
</dbReference>
<reference evidence="13" key="1">
    <citation type="submission" date="2017-10" db="EMBL/GenBank/DDBJ databases">
        <title>Rapid genome shrinkage in a self-fertile nematode reveals novel sperm competition proteins.</title>
        <authorList>
            <person name="Yin D."/>
            <person name="Schwarz E.M."/>
            <person name="Thomas C.G."/>
            <person name="Felde R.L."/>
            <person name="Korf I.F."/>
            <person name="Cutter A.D."/>
            <person name="Schartner C.M."/>
            <person name="Ralston E.J."/>
            <person name="Meyer B.J."/>
            <person name="Haag E.S."/>
        </authorList>
    </citation>
    <scope>NUCLEOTIDE SEQUENCE [LARGE SCALE GENOMIC DNA]</scope>
    <source>
        <strain evidence="13">JU1422</strain>
    </source>
</reference>
<dbReference type="Gene3D" id="3.40.50.2300">
    <property type="match status" value="2"/>
</dbReference>
<keyword evidence="7" id="KW-0472">Membrane</keyword>
<dbReference type="GO" id="GO:0004383">
    <property type="term" value="F:guanylate cyclase activity"/>
    <property type="evidence" value="ECO:0007669"/>
    <property type="project" value="UniProtKB-EC"/>
</dbReference>
<comment type="catalytic activity">
    <reaction evidence="1">
        <text>GTP = 3',5'-cyclic GMP + diphosphate</text>
        <dbReference type="Rhea" id="RHEA:13665"/>
        <dbReference type="ChEBI" id="CHEBI:33019"/>
        <dbReference type="ChEBI" id="CHEBI:37565"/>
        <dbReference type="ChEBI" id="CHEBI:57746"/>
        <dbReference type="EC" id="4.6.1.2"/>
    </reaction>
</comment>
<dbReference type="AlphaFoldDB" id="A0A2G5V733"/>
<keyword evidence="9" id="KW-0141">cGMP biosynthesis</keyword>
<protein>
    <recommendedName>
        <fullName evidence="3">guanylate cyclase</fullName>
        <ecNumber evidence="3">4.6.1.2</ecNumber>
    </recommendedName>
</protein>
<keyword evidence="13" id="KW-1185">Reference proteome</keyword>
<dbReference type="InterPro" id="IPR001245">
    <property type="entry name" value="Ser-Thr/Tyr_kinase_cat_dom"/>
</dbReference>
<evidence type="ECO:0000259" key="11">
    <source>
        <dbReference type="PROSITE" id="PS50011"/>
    </source>
</evidence>
<dbReference type="EMBL" id="PDUG01000002">
    <property type="protein sequence ID" value="PIC47461.1"/>
    <property type="molecule type" value="Genomic_DNA"/>
</dbReference>
<evidence type="ECO:0000256" key="2">
    <source>
        <dbReference type="ARBA" id="ARBA00004370"/>
    </source>
</evidence>
<gene>
    <name evidence="12" type="primary">Cni-gcy-29</name>
    <name evidence="12" type="synonym">Cnig_chr_II.g6812</name>
    <name evidence="12" type="ORF">B9Z55_006812</name>
</gene>
<dbReference type="GO" id="GO:0004016">
    <property type="term" value="F:adenylate cyclase activity"/>
    <property type="evidence" value="ECO:0007669"/>
    <property type="project" value="TreeGrafter"/>
</dbReference>
<evidence type="ECO:0000256" key="7">
    <source>
        <dbReference type="ARBA" id="ARBA00023136"/>
    </source>
</evidence>
<keyword evidence="10" id="KW-0732">Signal</keyword>
<dbReference type="SUPFAM" id="SSF53822">
    <property type="entry name" value="Periplasmic binding protein-like I"/>
    <property type="match status" value="1"/>
</dbReference>
<keyword evidence="5" id="KW-0547">Nucleotide-binding</keyword>
<dbReference type="PANTHER" id="PTHR11920">
    <property type="entry name" value="GUANYLYL CYCLASE"/>
    <property type="match status" value="1"/>
</dbReference>
<evidence type="ECO:0000256" key="10">
    <source>
        <dbReference type="SAM" id="SignalP"/>
    </source>
</evidence>
<dbReference type="Gene3D" id="1.10.510.10">
    <property type="entry name" value="Transferase(Phosphotransferase) domain 1"/>
    <property type="match status" value="1"/>
</dbReference>
<dbReference type="SMART" id="SM00220">
    <property type="entry name" value="S_TKc"/>
    <property type="match status" value="1"/>
</dbReference>
<dbReference type="PANTHER" id="PTHR11920:SF342">
    <property type="entry name" value="RECEPTOR-TYPE GUANYLATE CYCLASE GCY-29"/>
    <property type="match status" value="1"/>
</dbReference>
<evidence type="ECO:0000256" key="1">
    <source>
        <dbReference type="ARBA" id="ARBA00001436"/>
    </source>
</evidence>
<dbReference type="InterPro" id="IPR050401">
    <property type="entry name" value="Cyclic_nucleotide_synthase"/>
</dbReference>
<feature type="chain" id="PRO_5013593033" description="guanylate cyclase" evidence="10">
    <location>
        <begin position="24"/>
        <end position="822"/>
    </location>
</feature>
<dbReference type="PROSITE" id="PS50011">
    <property type="entry name" value="PROTEIN_KINASE_DOM"/>
    <property type="match status" value="1"/>
</dbReference>
<dbReference type="Pfam" id="PF07714">
    <property type="entry name" value="PK_Tyr_Ser-Thr"/>
    <property type="match status" value="1"/>
</dbReference>
<evidence type="ECO:0000256" key="8">
    <source>
        <dbReference type="ARBA" id="ARBA00023239"/>
    </source>
</evidence>
<evidence type="ECO:0000256" key="9">
    <source>
        <dbReference type="ARBA" id="ARBA00023293"/>
    </source>
</evidence>
<dbReference type="GO" id="GO:0005524">
    <property type="term" value="F:ATP binding"/>
    <property type="evidence" value="ECO:0007669"/>
    <property type="project" value="InterPro"/>
</dbReference>
<evidence type="ECO:0000256" key="3">
    <source>
        <dbReference type="ARBA" id="ARBA00012202"/>
    </source>
</evidence>
<comment type="subcellular location">
    <subcellularLocation>
        <location evidence="2">Membrane</location>
    </subcellularLocation>
</comment>
<feature type="domain" description="Protein kinase" evidence="11">
    <location>
        <begin position="507"/>
        <end position="807"/>
    </location>
</feature>
<evidence type="ECO:0000256" key="5">
    <source>
        <dbReference type="ARBA" id="ARBA00022741"/>
    </source>
</evidence>
<dbReference type="CDD" id="cd06352">
    <property type="entry name" value="PBP1_NPR_GC-like"/>
    <property type="match status" value="1"/>
</dbReference>
<dbReference type="OrthoDB" id="60033at2759"/>
<accession>A0A2G5V733</accession>